<name>A0A6P6MA39_CARAU</name>
<dbReference type="GO" id="GO:1990108">
    <property type="term" value="P:protein linear deubiquitination"/>
    <property type="evidence" value="ECO:0007669"/>
    <property type="project" value="TreeGrafter"/>
</dbReference>
<feature type="compositionally biased region" description="Low complexity" evidence="4">
    <location>
        <begin position="170"/>
        <end position="191"/>
    </location>
</feature>
<dbReference type="CDD" id="cd22799">
    <property type="entry name" value="OTU_OTUL"/>
    <property type="match status" value="1"/>
</dbReference>
<keyword evidence="5" id="KW-1185">Reference proteome</keyword>
<feature type="compositionally biased region" description="Basic and acidic residues" evidence="4">
    <location>
        <begin position="47"/>
        <end position="56"/>
    </location>
</feature>
<comment type="similarity">
    <text evidence="2">Belongs to the peptidase C65 family. Otulin subfamily.</text>
</comment>
<evidence type="ECO:0000256" key="2">
    <source>
        <dbReference type="ARBA" id="ARBA00010267"/>
    </source>
</evidence>
<feature type="compositionally biased region" description="Acidic residues" evidence="4">
    <location>
        <begin position="294"/>
        <end position="307"/>
    </location>
</feature>
<feature type="compositionally biased region" description="Basic and acidic residues" evidence="4">
    <location>
        <begin position="230"/>
        <end position="240"/>
    </location>
</feature>
<dbReference type="InterPro" id="IPR023235">
    <property type="entry name" value="FAM105"/>
</dbReference>
<keyword evidence="3" id="KW-0963">Cytoplasm</keyword>
<dbReference type="GO" id="GO:0005737">
    <property type="term" value="C:cytoplasm"/>
    <property type="evidence" value="ECO:0007669"/>
    <property type="project" value="UniProtKB-SubCell"/>
</dbReference>
<evidence type="ECO:0000256" key="1">
    <source>
        <dbReference type="ARBA" id="ARBA00004496"/>
    </source>
</evidence>
<dbReference type="PRINTS" id="PR02056">
    <property type="entry name" value="PROTEINF105A"/>
</dbReference>
<accession>A0A6P6MA39</accession>
<dbReference type="PANTHER" id="PTHR33662:SF3">
    <property type="entry name" value="FIBROUS SHEATH CABYR-BINDING PROTEIN-LIKE-RELATED"/>
    <property type="match status" value="1"/>
</dbReference>
<feature type="region of interest" description="Disordered" evidence="4">
    <location>
        <begin position="153"/>
        <end position="363"/>
    </location>
</feature>
<dbReference type="PRINTS" id="PR02055">
    <property type="entry name" value="PROTEINF105"/>
</dbReference>
<dbReference type="GeneID" id="113066034"/>
<dbReference type="PANTHER" id="PTHR33662">
    <property type="entry name" value="OTU DEUBIQUITINASE WITH LINEAR LINKAGE-SPECIFICITY A-RELATED"/>
    <property type="match status" value="1"/>
</dbReference>
<feature type="compositionally biased region" description="Basic and acidic residues" evidence="4">
    <location>
        <begin position="308"/>
        <end position="320"/>
    </location>
</feature>
<feature type="compositionally biased region" description="Polar residues" evidence="4">
    <location>
        <begin position="265"/>
        <end position="283"/>
    </location>
</feature>
<evidence type="ECO:0000313" key="5">
    <source>
        <dbReference type="Proteomes" id="UP000515129"/>
    </source>
</evidence>
<proteinExistence type="inferred from homology"/>
<gene>
    <name evidence="6" type="primary">LOC113066034</name>
</gene>
<dbReference type="Proteomes" id="UP000515129">
    <property type="component" value="Chromosome 49"/>
</dbReference>
<feature type="region of interest" description="Disordered" evidence="4">
    <location>
        <begin position="392"/>
        <end position="418"/>
    </location>
</feature>
<feature type="compositionally biased region" description="Polar residues" evidence="4">
    <location>
        <begin position="80"/>
        <end position="89"/>
    </location>
</feature>
<feature type="compositionally biased region" description="Polar residues" evidence="4">
    <location>
        <begin position="323"/>
        <end position="339"/>
    </location>
</feature>
<sequence length="820" mass="90349">MGSVWDCCGQKNPCYHTEDETKGLLHSSESNTSTKAGTDVCTSPTSEEEHRHENETKPQLGESVITKQPNANAQLLEPKSSYSTTMSQLNTNVHPTAEVNQKVSLETAPTETVILATEPPKPETEITEEIQNIAAEVSEASSDEALAENVASVKGEVEGQDKSVEEVDITAAQTDDAGATATSSDSTLAPALETPVKEAPVQEATALAQVESEKNSSQPEPETLVEMTGGDEKEIIRSKELNLNYSNEVTHEEAGLNDTEDISLMDNSSTEPDPSSLGQSNESDVIEKSVVEVTAEEPITEQTDDVEDKSSEDTHSEMAEQKQVASEVSQTQEHSQEASSPDVDITNGLSPAIDNGLVKDPGSLKVENEMNADVMEVEKLPQKEDIVQEVNEEALETESQEQLSSKTSTQIDSDSVAVEDTEAIGDVPVLSEVKLVEEVVNAAETRPQQTEDEASVAQKNEGKEDTSATPKSEILFSSSTVEVKLIQKDTEESVEEVHGALDESADLYLGAEEIEMGASNNKPSKPLLELIIPGVETQCSVAPAVDILAYSEREWKGNTTKSTLIRKGYSEMSRSFSGLRRVRGDNYCALRATLFQVLANSTNMPTWLQDEDFLLLPEKIEAQEHLIARWVFPSECKPENEKESSVERLKCYLDLLKKKWQAAVACESPEEKHNLCECVFQGGEEEYGLLEALKFLMLAKAVELHQNMMADQEVPVFCWLLFARDTSENPQTLLANHLSQIGFSGGVEQVEMFLLGYALKHTIQAFRLYMTDTEEFVTHYPDDHKQEWPCVCIVTEDDRHYNVPVRRSVQHQHSEDITIS</sequence>
<protein>
    <submittedName>
        <fullName evidence="6">Fibrous sheath CABYR-binding protein-like isoform X2</fullName>
    </submittedName>
</protein>
<dbReference type="InterPro" id="IPR023236">
    <property type="entry name" value="OTULINL"/>
</dbReference>
<feature type="region of interest" description="Disordered" evidence="4">
    <location>
        <begin position="442"/>
        <end position="472"/>
    </location>
</feature>
<reference evidence="6" key="1">
    <citation type="submission" date="2025-08" db="UniProtKB">
        <authorList>
            <consortium name="RefSeq"/>
        </authorList>
    </citation>
    <scope>IDENTIFICATION</scope>
    <source>
        <strain evidence="6">Wakin</strain>
        <tissue evidence="6">Muscle</tissue>
    </source>
</reference>
<evidence type="ECO:0000313" key="6">
    <source>
        <dbReference type="RefSeq" id="XP_026093399.1"/>
    </source>
</evidence>
<feature type="compositionally biased region" description="Basic and acidic residues" evidence="4">
    <location>
        <begin position="155"/>
        <end position="165"/>
    </location>
</feature>
<dbReference type="Pfam" id="PF16218">
    <property type="entry name" value="Peptidase_C101"/>
    <property type="match status" value="1"/>
</dbReference>
<feature type="compositionally biased region" description="Polar residues" evidence="4">
    <location>
        <begin position="400"/>
        <end position="413"/>
    </location>
</feature>
<feature type="compositionally biased region" description="Polar residues" evidence="4">
    <location>
        <begin position="27"/>
        <end position="45"/>
    </location>
</feature>
<evidence type="ECO:0000256" key="4">
    <source>
        <dbReference type="SAM" id="MobiDB-lite"/>
    </source>
</evidence>
<dbReference type="AlphaFoldDB" id="A0A6P6MA39"/>
<evidence type="ECO:0000256" key="3">
    <source>
        <dbReference type="ARBA" id="ARBA00022490"/>
    </source>
</evidence>
<dbReference type="GO" id="GO:0004843">
    <property type="term" value="F:cysteine-type deubiquitinase activity"/>
    <property type="evidence" value="ECO:0007669"/>
    <property type="project" value="TreeGrafter"/>
</dbReference>
<organism evidence="5 6">
    <name type="scientific">Carassius auratus</name>
    <name type="common">Goldfish</name>
    <dbReference type="NCBI Taxonomy" id="7957"/>
    <lineage>
        <taxon>Eukaryota</taxon>
        <taxon>Metazoa</taxon>
        <taxon>Chordata</taxon>
        <taxon>Craniata</taxon>
        <taxon>Vertebrata</taxon>
        <taxon>Euteleostomi</taxon>
        <taxon>Actinopterygii</taxon>
        <taxon>Neopterygii</taxon>
        <taxon>Teleostei</taxon>
        <taxon>Ostariophysi</taxon>
        <taxon>Cypriniformes</taxon>
        <taxon>Cyprinidae</taxon>
        <taxon>Cyprininae</taxon>
        <taxon>Carassius</taxon>
    </lineage>
</organism>
<comment type="subcellular location">
    <subcellularLocation>
        <location evidence="1">Cytoplasm</location>
    </subcellularLocation>
</comment>
<feature type="region of interest" description="Disordered" evidence="4">
    <location>
        <begin position="18"/>
        <end position="89"/>
    </location>
</feature>
<dbReference type="RefSeq" id="XP_026093399.1">
    <property type="nucleotide sequence ID" value="XM_026237614.1"/>
</dbReference>